<dbReference type="Gene3D" id="3.20.20.190">
    <property type="entry name" value="Phosphatidylinositol (PI) phosphodiesterase"/>
    <property type="match status" value="1"/>
</dbReference>
<gene>
    <name evidence="3" type="ORF">SAMN04489740_1294</name>
</gene>
<accession>A0A1H5IGI2</accession>
<organism evidence="3 4">
    <name type="scientific">Arthrobacter alpinus</name>
    <dbReference type="NCBI Taxonomy" id="656366"/>
    <lineage>
        <taxon>Bacteria</taxon>
        <taxon>Bacillati</taxon>
        <taxon>Actinomycetota</taxon>
        <taxon>Actinomycetes</taxon>
        <taxon>Micrococcales</taxon>
        <taxon>Micrococcaceae</taxon>
        <taxon>Arthrobacter</taxon>
    </lineage>
</organism>
<sequence>MSKSVFPPLTALLGRSIRQLCILPLRYWFLLGSMYTVLAVWVSPLISRLLLAAVHQAGLDTVTDRTMSTIFTSPVSLGILAGTFLIVSAATLLSFATMLIIADLQFTGQPPSITAVARRLLRLAKKGYRPGALIIAAELALLAPLVGYTLFAPVTGNLGIPPFIGREYMKTPLSALLLISVAAIVVVIIYASILTMPFALVRNQTLGRSFIDSVRAIRQGGIRLALAFAVAALGAILLSRGGAWLLGQAVDALNSRFDHTTLAVTAATLVFTFLSLATAQGFANLFAGEARIFYKMPFVSTVTGFNVHAPLARGTDVRSALRTAVVIVLVCSTGAAAIQPAVATTQVSETAPSSSDQEQALVIGHRGYDSGGVENTLGGLVAAGVMKTDLVEADFQQTSDGEFVASHDTNLLVLAGKNQNIYEMTAAEVTATTVTMKGHSSTIPTMTAYVQKAREIGMPLLIELKVTGHENPGYVEDFLAELDAADGFNGNIFHSLNPAAVEKIKILRPDLRVGLTIGLLYGQLPTTPCDFYVIEQASLTPEMIEAAHGQGKDVYSWTVNGELSMRALLRSGVDGIVTDRPDLAQANRDELAPGTDYVEGDVRNRLLLESRSRQL</sequence>
<feature type="transmembrane region" description="Helical" evidence="1">
    <location>
        <begin position="175"/>
        <end position="201"/>
    </location>
</feature>
<dbReference type="GO" id="GO:0008081">
    <property type="term" value="F:phosphoric diester hydrolase activity"/>
    <property type="evidence" value="ECO:0007669"/>
    <property type="project" value="InterPro"/>
</dbReference>
<reference evidence="3 4" key="1">
    <citation type="submission" date="2016-10" db="EMBL/GenBank/DDBJ databases">
        <authorList>
            <person name="de Groot N.N."/>
        </authorList>
    </citation>
    <scope>NUCLEOTIDE SEQUENCE [LARGE SCALE GENOMIC DNA]</scope>
    <source>
        <strain evidence="3 4">DSM 22274</strain>
    </source>
</reference>
<dbReference type="InterPro" id="IPR017946">
    <property type="entry name" value="PLC-like_Pdiesterase_TIM-brl"/>
</dbReference>
<keyword evidence="1" id="KW-1133">Transmembrane helix</keyword>
<evidence type="ECO:0000313" key="4">
    <source>
        <dbReference type="Proteomes" id="UP000182725"/>
    </source>
</evidence>
<dbReference type="InterPro" id="IPR018476">
    <property type="entry name" value="GlyceroP-diester-Pdiesterase_M"/>
</dbReference>
<dbReference type="SUPFAM" id="SSF51695">
    <property type="entry name" value="PLC-like phosphodiesterases"/>
    <property type="match status" value="1"/>
</dbReference>
<feature type="domain" description="GP-PDE" evidence="2">
    <location>
        <begin position="360"/>
        <end position="588"/>
    </location>
</feature>
<keyword evidence="1" id="KW-0812">Transmembrane</keyword>
<dbReference type="Pfam" id="PF03009">
    <property type="entry name" value="GDPD"/>
    <property type="match status" value="1"/>
</dbReference>
<dbReference type="Proteomes" id="UP000182725">
    <property type="component" value="Unassembled WGS sequence"/>
</dbReference>
<dbReference type="EMBL" id="FNTV01000001">
    <property type="protein sequence ID" value="SEE39001.1"/>
    <property type="molecule type" value="Genomic_DNA"/>
</dbReference>
<dbReference type="InterPro" id="IPR030395">
    <property type="entry name" value="GP_PDE_dom"/>
</dbReference>
<feature type="transmembrane region" description="Helical" evidence="1">
    <location>
        <begin position="25"/>
        <end position="46"/>
    </location>
</feature>
<dbReference type="PROSITE" id="PS51704">
    <property type="entry name" value="GP_PDE"/>
    <property type="match status" value="1"/>
</dbReference>
<proteinExistence type="predicted"/>
<dbReference type="Pfam" id="PF10110">
    <property type="entry name" value="GPDPase_memb"/>
    <property type="match status" value="1"/>
</dbReference>
<dbReference type="CDD" id="cd08579">
    <property type="entry name" value="GDPD_memb_like"/>
    <property type="match status" value="1"/>
</dbReference>
<feature type="transmembrane region" description="Helical" evidence="1">
    <location>
        <begin position="266"/>
        <end position="287"/>
    </location>
</feature>
<dbReference type="AlphaFoldDB" id="A0A1H5IGI2"/>
<evidence type="ECO:0000256" key="1">
    <source>
        <dbReference type="SAM" id="Phobius"/>
    </source>
</evidence>
<keyword evidence="1" id="KW-0472">Membrane</keyword>
<dbReference type="PANTHER" id="PTHR46211">
    <property type="entry name" value="GLYCEROPHOSPHORYL DIESTER PHOSPHODIESTERASE"/>
    <property type="match status" value="1"/>
</dbReference>
<dbReference type="PANTHER" id="PTHR46211:SF8">
    <property type="entry name" value="PHOSPHODIESTERASE"/>
    <property type="match status" value="1"/>
</dbReference>
<protein>
    <submittedName>
        <fullName evidence="3">Glycerophosphoryl diester phosphodiesterase</fullName>
    </submittedName>
</protein>
<feature type="transmembrane region" description="Helical" evidence="1">
    <location>
        <begin position="222"/>
        <end position="246"/>
    </location>
</feature>
<dbReference type="GO" id="GO:0006629">
    <property type="term" value="P:lipid metabolic process"/>
    <property type="evidence" value="ECO:0007669"/>
    <property type="project" value="InterPro"/>
</dbReference>
<evidence type="ECO:0000313" key="3">
    <source>
        <dbReference type="EMBL" id="SEE39001.1"/>
    </source>
</evidence>
<dbReference type="RefSeq" id="WP_074711038.1">
    <property type="nucleotide sequence ID" value="NZ_FNTV01000001.1"/>
</dbReference>
<name>A0A1H5IGI2_9MICC</name>
<evidence type="ECO:0000259" key="2">
    <source>
        <dbReference type="PROSITE" id="PS51704"/>
    </source>
</evidence>
<feature type="transmembrane region" description="Helical" evidence="1">
    <location>
        <begin position="77"/>
        <end position="102"/>
    </location>
</feature>
<feature type="transmembrane region" description="Helical" evidence="1">
    <location>
        <begin position="132"/>
        <end position="155"/>
    </location>
</feature>